<feature type="compositionally biased region" description="Basic and acidic residues" evidence="1">
    <location>
        <begin position="109"/>
        <end position="147"/>
    </location>
</feature>
<gene>
    <name evidence="2" type="ORF">BDV24DRAFT_171451</name>
</gene>
<feature type="compositionally biased region" description="Polar residues" evidence="1">
    <location>
        <begin position="92"/>
        <end position="105"/>
    </location>
</feature>
<name>A0A5N6XQ11_9EURO</name>
<accession>A0A5N6XQ11</accession>
<dbReference type="AlphaFoldDB" id="A0A5N6XQ11"/>
<feature type="region of interest" description="Disordered" evidence="1">
    <location>
        <begin position="68"/>
        <end position="147"/>
    </location>
</feature>
<dbReference type="Proteomes" id="UP000325558">
    <property type="component" value="Unassembled WGS sequence"/>
</dbReference>
<feature type="region of interest" description="Disordered" evidence="1">
    <location>
        <begin position="1"/>
        <end position="41"/>
    </location>
</feature>
<protein>
    <submittedName>
        <fullName evidence="2">Uncharacterized protein</fullName>
    </submittedName>
</protein>
<reference evidence="2" key="1">
    <citation type="submission" date="2019-04" db="EMBL/GenBank/DDBJ databases">
        <title>Friends and foes A comparative genomics study of 23 Aspergillus species from section Flavi.</title>
        <authorList>
            <consortium name="DOE Joint Genome Institute"/>
            <person name="Kjaerbolling I."/>
            <person name="Vesth T."/>
            <person name="Frisvad J.C."/>
            <person name="Nybo J.L."/>
            <person name="Theobald S."/>
            <person name="Kildgaard S."/>
            <person name="Isbrandt T."/>
            <person name="Kuo A."/>
            <person name="Sato A."/>
            <person name="Lyhne E.K."/>
            <person name="Kogle M.E."/>
            <person name="Wiebenga A."/>
            <person name="Kun R.S."/>
            <person name="Lubbers R.J."/>
            <person name="Makela M.R."/>
            <person name="Barry K."/>
            <person name="Chovatia M."/>
            <person name="Clum A."/>
            <person name="Daum C."/>
            <person name="Haridas S."/>
            <person name="He G."/>
            <person name="LaButti K."/>
            <person name="Lipzen A."/>
            <person name="Mondo S."/>
            <person name="Riley R."/>
            <person name="Salamov A."/>
            <person name="Simmons B.A."/>
            <person name="Magnuson J.K."/>
            <person name="Henrissat B."/>
            <person name="Mortensen U.H."/>
            <person name="Larsen T.O."/>
            <person name="Devries R.P."/>
            <person name="Grigoriev I.V."/>
            <person name="Machida M."/>
            <person name="Baker S.E."/>
            <person name="Andersen M.R."/>
        </authorList>
    </citation>
    <scope>NUCLEOTIDE SEQUENCE</scope>
    <source>
        <strain evidence="2">CBS 117612</strain>
    </source>
</reference>
<dbReference type="OrthoDB" id="5375886at2759"/>
<evidence type="ECO:0000256" key="1">
    <source>
        <dbReference type="SAM" id="MobiDB-lite"/>
    </source>
</evidence>
<evidence type="ECO:0000313" key="2">
    <source>
        <dbReference type="EMBL" id="KAE8335304.1"/>
    </source>
</evidence>
<organism evidence="2">
    <name type="scientific">Aspergillus arachidicola</name>
    <dbReference type="NCBI Taxonomy" id="656916"/>
    <lineage>
        <taxon>Eukaryota</taxon>
        <taxon>Fungi</taxon>
        <taxon>Dikarya</taxon>
        <taxon>Ascomycota</taxon>
        <taxon>Pezizomycotina</taxon>
        <taxon>Eurotiomycetes</taxon>
        <taxon>Eurotiomycetidae</taxon>
        <taxon>Eurotiales</taxon>
        <taxon>Aspergillaceae</taxon>
        <taxon>Aspergillus</taxon>
        <taxon>Aspergillus subgen. Circumdati</taxon>
    </lineage>
</organism>
<proteinExistence type="predicted"/>
<dbReference type="EMBL" id="ML737223">
    <property type="protein sequence ID" value="KAE8335304.1"/>
    <property type="molecule type" value="Genomic_DNA"/>
</dbReference>
<sequence length="147" mass="16330">MLGRQPKTVSLKERNIKTSRKISPGGFHTHSTNSCMLHRSRGLLSKQSKQYDWQSKYNSPPSTLYIRNKKFKTAKMSAPNSGRQSPPPEKQTGAQQQDPIASGHTQHGIHGDSKGASEDTKFHGLESNPKHPLEDIEAKKFEKGPGN</sequence>